<feature type="transmembrane region" description="Helical" evidence="1">
    <location>
        <begin position="57"/>
        <end position="83"/>
    </location>
</feature>
<dbReference type="RefSeq" id="WP_164613633.1">
    <property type="nucleotide sequence ID" value="NZ_JAAIKE010000005.1"/>
</dbReference>
<keyword evidence="1" id="KW-0812">Transmembrane</keyword>
<keyword evidence="1" id="KW-1133">Transmembrane helix</keyword>
<keyword evidence="1" id="KW-0472">Membrane</keyword>
<name>A0A6B3RS94_9RHOB</name>
<evidence type="ECO:0000313" key="2">
    <source>
        <dbReference type="EMBL" id="NEX47678.1"/>
    </source>
</evidence>
<reference evidence="2 3" key="1">
    <citation type="submission" date="2020-02" db="EMBL/GenBank/DDBJ databases">
        <title>Rhodobacter algicola sp. nov., isolated from microalga culture.</title>
        <authorList>
            <person name="Park C.-Y."/>
        </authorList>
    </citation>
    <scope>NUCLEOTIDE SEQUENCE [LARGE SCALE GENOMIC DNA]</scope>
    <source>
        <strain evidence="2 3">ETT8</strain>
    </source>
</reference>
<dbReference type="EMBL" id="JAAIKE010000005">
    <property type="protein sequence ID" value="NEX47678.1"/>
    <property type="molecule type" value="Genomic_DNA"/>
</dbReference>
<feature type="transmembrane region" description="Helical" evidence="1">
    <location>
        <begin position="89"/>
        <end position="110"/>
    </location>
</feature>
<comment type="caution">
    <text evidence="2">The sequence shown here is derived from an EMBL/GenBank/DDBJ whole genome shotgun (WGS) entry which is preliminary data.</text>
</comment>
<gene>
    <name evidence="2" type="ORF">G3572_15805</name>
</gene>
<keyword evidence="3" id="KW-1185">Reference proteome</keyword>
<feature type="transmembrane region" description="Helical" evidence="1">
    <location>
        <begin position="20"/>
        <end position="45"/>
    </location>
</feature>
<proteinExistence type="predicted"/>
<dbReference type="AlphaFoldDB" id="A0A6B3RS94"/>
<protein>
    <submittedName>
        <fullName evidence="2">Uncharacterized protein</fullName>
    </submittedName>
</protein>
<evidence type="ECO:0000256" key="1">
    <source>
        <dbReference type="SAM" id="Phobius"/>
    </source>
</evidence>
<accession>A0A6B3RS94</accession>
<evidence type="ECO:0000313" key="3">
    <source>
        <dbReference type="Proteomes" id="UP000481421"/>
    </source>
</evidence>
<organism evidence="2 3">
    <name type="scientific">Pseudotabrizicola algicola</name>
    <dbReference type="NCBI Taxonomy" id="2709381"/>
    <lineage>
        <taxon>Bacteria</taxon>
        <taxon>Pseudomonadati</taxon>
        <taxon>Pseudomonadota</taxon>
        <taxon>Alphaproteobacteria</taxon>
        <taxon>Rhodobacterales</taxon>
        <taxon>Paracoccaceae</taxon>
        <taxon>Pseudotabrizicola</taxon>
    </lineage>
</organism>
<sequence>MERNKRILGVATLPLYIGPLLAGLSGSGWAAVPVFVALMTLWLVVMRPQHWPRQMALWTGQVAVAGAAQVAVHALIVVALFAIGRGIGGVAGVVLPLSPLVPVALAFFAIPLSRLVWTPEAGRRVAAAEPDPMLAALLDLPDDADPVLVADAIAAAVSAPGGAARLARLQAVLAAEGDGHAGLRQGLALWAEDAARRGAGREAAAVG</sequence>
<dbReference type="Proteomes" id="UP000481421">
    <property type="component" value="Unassembled WGS sequence"/>
</dbReference>